<organism evidence="1">
    <name type="scientific">uncultured Caudovirales phage</name>
    <dbReference type="NCBI Taxonomy" id="2100421"/>
    <lineage>
        <taxon>Viruses</taxon>
        <taxon>Duplodnaviria</taxon>
        <taxon>Heunggongvirae</taxon>
        <taxon>Uroviricota</taxon>
        <taxon>Caudoviricetes</taxon>
        <taxon>Peduoviridae</taxon>
        <taxon>Maltschvirus</taxon>
        <taxon>Maltschvirus maltsch</taxon>
    </lineage>
</organism>
<accession>A0A6J7WKQ2</accession>
<proteinExistence type="predicted"/>
<dbReference type="EMBL" id="LR798257">
    <property type="protein sequence ID" value="CAB5218287.1"/>
    <property type="molecule type" value="Genomic_DNA"/>
</dbReference>
<reference evidence="1" key="1">
    <citation type="submission" date="2020-05" db="EMBL/GenBank/DDBJ databases">
        <authorList>
            <person name="Chiriac C."/>
            <person name="Salcher M."/>
            <person name="Ghai R."/>
            <person name="Kavagutti S V."/>
        </authorList>
    </citation>
    <scope>NUCLEOTIDE SEQUENCE</scope>
</reference>
<name>A0A6J7WKQ2_9CAUD</name>
<sequence length="112" mass="12352">MAYTNFKIIQGDRWSLTLTYTDVNDVPINIEEYNLIAEVTDKPGGSIICATTTTQSGGIVTVDDGYGATVMVTFTGDQTKKFILPKSYYQIKIVDTEDTLLNGWVELEASTL</sequence>
<protein>
    <submittedName>
        <fullName evidence="1">Uncharacterized protein</fullName>
    </submittedName>
</protein>
<evidence type="ECO:0000313" key="1">
    <source>
        <dbReference type="EMBL" id="CAB5218287.1"/>
    </source>
</evidence>
<gene>
    <name evidence="1" type="ORF">UFOVP204_169</name>
</gene>